<organism evidence="1 2">
    <name type="scientific">Angiostrongylus cantonensis</name>
    <name type="common">Rat lungworm</name>
    <dbReference type="NCBI Taxonomy" id="6313"/>
    <lineage>
        <taxon>Eukaryota</taxon>
        <taxon>Metazoa</taxon>
        <taxon>Ecdysozoa</taxon>
        <taxon>Nematoda</taxon>
        <taxon>Chromadorea</taxon>
        <taxon>Rhabditida</taxon>
        <taxon>Rhabditina</taxon>
        <taxon>Rhabditomorpha</taxon>
        <taxon>Strongyloidea</taxon>
        <taxon>Metastrongylidae</taxon>
        <taxon>Angiostrongylus</taxon>
    </lineage>
</organism>
<dbReference type="WBParaSite" id="ACAC_0000536301-mRNA-1">
    <property type="protein sequence ID" value="ACAC_0000536301-mRNA-1"/>
    <property type="gene ID" value="ACAC_0000536301"/>
</dbReference>
<accession>A0A0K0D5L8</accession>
<evidence type="ECO:0000313" key="1">
    <source>
        <dbReference type="Proteomes" id="UP000035642"/>
    </source>
</evidence>
<sequence>MPFVAEILIFRSKFRLKPWRNFTALCDLARPFLDIIGSAKAEDKTQLIKNMPRIEALFESFIFECRGKYIPPPLKPSLHFTCVTWKSFDSKLDPKPQSQVCLVRPVLELKALTYTCQPSLAHVYFNKDAKEEKDSFESGSAVPGKPGDAFLDFRLRIQPSHLNEQQNDIPVISLEIIIH</sequence>
<reference evidence="2" key="2">
    <citation type="submission" date="2017-02" db="UniProtKB">
        <authorList>
            <consortium name="WormBaseParasite"/>
        </authorList>
    </citation>
    <scope>IDENTIFICATION</scope>
</reference>
<dbReference type="AlphaFoldDB" id="A0A0K0D5L8"/>
<keyword evidence="1" id="KW-1185">Reference proteome</keyword>
<protein>
    <submittedName>
        <fullName evidence="2">DUF3715 domain-containing protein</fullName>
    </submittedName>
</protein>
<dbReference type="Proteomes" id="UP000035642">
    <property type="component" value="Unassembled WGS sequence"/>
</dbReference>
<name>A0A0K0D5L8_ANGCA</name>
<proteinExistence type="predicted"/>
<evidence type="ECO:0000313" key="2">
    <source>
        <dbReference type="WBParaSite" id="ACAC_0000536301-mRNA-1"/>
    </source>
</evidence>
<reference evidence="1" key="1">
    <citation type="submission" date="2012-09" db="EMBL/GenBank/DDBJ databases">
        <authorList>
            <person name="Martin A.A."/>
        </authorList>
    </citation>
    <scope>NUCLEOTIDE SEQUENCE</scope>
</reference>